<comment type="similarity">
    <text evidence="2">Belongs to the NPH3 family.</text>
</comment>
<dbReference type="EMBL" id="VEPZ02001516">
    <property type="protein sequence ID" value="KAE8670107.1"/>
    <property type="molecule type" value="Genomic_DNA"/>
</dbReference>
<dbReference type="UniPathway" id="UPA00143"/>
<evidence type="ECO:0000256" key="2">
    <source>
        <dbReference type="PROSITE-ProRule" id="PRU00982"/>
    </source>
</evidence>
<name>A0A6A2YBS0_HIBSY</name>
<organism evidence="4 5">
    <name type="scientific">Hibiscus syriacus</name>
    <name type="common">Rose of Sharon</name>
    <dbReference type="NCBI Taxonomy" id="106335"/>
    <lineage>
        <taxon>Eukaryota</taxon>
        <taxon>Viridiplantae</taxon>
        <taxon>Streptophyta</taxon>
        <taxon>Embryophyta</taxon>
        <taxon>Tracheophyta</taxon>
        <taxon>Spermatophyta</taxon>
        <taxon>Magnoliopsida</taxon>
        <taxon>eudicotyledons</taxon>
        <taxon>Gunneridae</taxon>
        <taxon>Pentapetalae</taxon>
        <taxon>rosids</taxon>
        <taxon>malvids</taxon>
        <taxon>Malvales</taxon>
        <taxon>Malvaceae</taxon>
        <taxon>Malvoideae</taxon>
        <taxon>Hibiscus</taxon>
    </lineage>
</organism>
<sequence>MKKVASLMDMYIAEVAPDPFLRSSKFLALVAALPDSARDCWDELYHAMNVYLEVHAGLPEEEKLKICCALNYEKLSSDACIHLSRNANFQSKTAVQALISQQLKLKNLLQGTKNTKLDMDSPCKFGETRGKAKIDEGSEVIVLYSGKLDISADNENLRTHLQGMQWRVIELEKLCMKMQNQMAKLMKSKVSTHSTARSLPRLCS</sequence>
<dbReference type="GO" id="GO:0016567">
    <property type="term" value="P:protein ubiquitination"/>
    <property type="evidence" value="ECO:0007669"/>
    <property type="project" value="UniProtKB-UniPathway"/>
</dbReference>
<evidence type="ECO:0000259" key="3">
    <source>
        <dbReference type="PROSITE" id="PS51649"/>
    </source>
</evidence>
<evidence type="ECO:0000256" key="1">
    <source>
        <dbReference type="ARBA" id="ARBA00022786"/>
    </source>
</evidence>
<comment type="caution">
    <text evidence="4">The sequence shown here is derived from an EMBL/GenBank/DDBJ whole genome shotgun (WGS) entry which is preliminary data.</text>
</comment>
<evidence type="ECO:0000313" key="4">
    <source>
        <dbReference type="EMBL" id="KAE8670107.1"/>
    </source>
</evidence>
<protein>
    <submittedName>
        <fullName evidence="4">Phototropic-responsive NPH3 family protein, putative isoform 2</fullName>
    </submittedName>
</protein>
<accession>A0A6A2YBS0</accession>
<keyword evidence="1" id="KW-0833">Ubl conjugation pathway</keyword>
<reference evidence="4" key="1">
    <citation type="submission" date="2019-09" db="EMBL/GenBank/DDBJ databases">
        <title>Draft genome information of white flower Hibiscus syriacus.</title>
        <authorList>
            <person name="Kim Y.-M."/>
        </authorList>
    </citation>
    <scope>NUCLEOTIDE SEQUENCE [LARGE SCALE GENOMIC DNA]</scope>
    <source>
        <strain evidence="4">YM2019G1</strain>
    </source>
</reference>
<proteinExistence type="inferred from homology"/>
<dbReference type="Pfam" id="PF03000">
    <property type="entry name" value="NPH3"/>
    <property type="match status" value="1"/>
</dbReference>
<keyword evidence="5" id="KW-1185">Reference proteome</keyword>
<dbReference type="Proteomes" id="UP000436088">
    <property type="component" value="Unassembled WGS sequence"/>
</dbReference>
<dbReference type="AlphaFoldDB" id="A0A6A2YBS0"/>
<evidence type="ECO:0000313" key="5">
    <source>
        <dbReference type="Proteomes" id="UP000436088"/>
    </source>
</evidence>
<gene>
    <name evidence="4" type="ORF">F3Y22_tig00112206pilonHSYRG00266</name>
</gene>
<dbReference type="PROSITE" id="PS51649">
    <property type="entry name" value="NPH3"/>
    <property type="match status" value="1"/>
</dbReference>
<dbReference type="InterPro" id="IPR043454">
    <property type="entry name" value="NPH3/RPT2-like"/>
</dbReference>
<dbReference type="PANTHER" id="PTHR32370">
    <property type="entry name" value="OS12G0117600 PROTEIN"/>
    <property type="match status" value="1"/>
</dbReference>
<feature type="domain" description="NPH3" evidence="3">
    <location>
        <begin position="1"/>
        <end position="104"/>
    </location>
</feature>
<dbReference type="InterPro" id="IPR027356">
    <property type="entry name" value="NPH3_dom"/>
</dbReference>